<accession>A0A914IB45</accession>
<dbReference type="Proteomes" id="UP000887572">
    <property type="component" value="Unplaced"/>
</dbReference>
<name>A0A914IB45_GLORO</name>
<reference evidence="2" key="1">
    <citation type="submission" date="2022-11" db="UniProtKB">
        <authorList>
            <consortium name="WormBaseParasite"/>
        </authorList>
    </citation>
    <scope>IDENTIFICATION</scope>
</reference>
<evidence type="ECO:0000313" key="1">
    <source>
        <dbReference type="Proteomes" id="UP000887572"/>
    </source>
</evidence>
<organism evidence="1 2">
    <name type="scientific">Globodera rostochiensis</name>
    <name type="common">Golden nematode worm</name>
    <name type="synonym">Heterodera rostochiensis</name>
    <dbReference type="NCBI Taxonomy" id="31243"/>
    <lineage>
        <taxon>Eukaryota</taxon>
        <taxon>Metazoa</taxon>
        <taxon>Ecdysozoa</taxon>
        <taxon>Nematoda</taxon>
        <taxon>Chromadorea</taxon>
        <taxon>Rhabditida</taxon>
        <taxon>Tylenchina</taxon>
        <taxon>Tylenchomorpha</taxon>
        <taxon>Tylenchoidea</taxon>
        <taxon>Heteroderidae</taxon>
        <taxon>Heteroderinae</taxon>
        <taxon>Globodera</taxon>
    </lineage>
</organism>
<proteinExistence type="predicted"/>
<protein>
    <submittedName>
        <fullName evidence="2">Uncharacterized protein</fullName>
    </submittedName>
</protein>
<sequence length="72" mass="8266">MDTINAIRHAIDKNGNFKELPAPNLIEALFHLNAFEIRAMRVPSLQLFDERRYRFLYNVGLAVSKSTEITSS</sequence>
<dbReference type="WBParaSite" id="Gr19_v10_g826.t1">
    <property type="protein sequence ID" value="Gr19_v10_g826.t1"/>
    <property type="gene ID" value="Gr19_v10_g826"/>
</dbReference>
<keyword evidence="1" id="KW-1185">Reference proteome</keyword>
<evidence type="ECO:0000313" key="2">
    <source>
        <dbReference type="WBParaSite" id="Gr19_v10_g826.t1"/>
    </source>
</evidence>
<dbReference type="AlphaFoldDB" id="A0A914IB45"/>